<dbReference type="HOGENOM" id="CLU_035425_4_0_7"/>
<reference evidence="3 4" key="1">
    <citation type="journal article" date="2012" name="Environ. Microbiol.">
        <title>The genome sequence of Desulfatibacillum alkenivorans AK-01: a blueprint for anaerobic alkane oxidation.</title>
        <authorList>
            <person name="Callaghan A.V."/>
            <person name="Morris B.E."/>
            <person name="Pereira I.A."/>
            <person name="McInerney M.J."/>
            <person name="Austin R.N."/>
            <person name="Groves J.T."/>
            <person name="Kukor J.J."/>
            <person name="Suflita J.M."/>
            <person name="Young L.Y."/>
            <person name="Zylstra G.J."/>
            <person name="Wawrik B."/>
        </authorList>
    </citation>
    <scope>NUCLEOTIDE SEQUENCE [LARGE SCALE GENOMIC DNA]</scope>
    <source>
        <strain evidence="3 4">AK-01</strain>
    </source>
</reference>
<dbReference type="CDD" id="cd00829">
    <property type="entry name" value="SCP-x_thiolase"/>
    <property type="match status" value="1"/>
</dbReference>
<dbReference type="EC" id="2.3.1.176" evidence="3"/>
<feature type="domain" description="Thiolase C-terminal" evidence="2">
    <location>
        <begin position="287"/>
        <end position="397"/>
    </location>
</feature>
<organism evidence="3 4">
    <name type="scientific">Desulfatibacillum aliphaticivorans</name>
    <dbReference type="NCBI Taxonomy" id="218208"/>
    <lineage>
        <taxon>Bacteria</taxon>
        <taxon>Pseudomonadati</taxon>
        <taxon>Thermodesulfobacteriota</taxon>
        <taxon>Desulfobacteria</taxon>
        <taxon>Desulfobacterales</taxon>
        <taxon>Desulfatibacillaceae</taxon>
        <taxon>Desulfatibacillum</taxon>
    </lineage>
</organism>
<dbReference type="Proteomes" id="UP000000739">
    <property type="component" value="Chromosome"/>
</dbReference>
<dbReference type="InterPro" id="IPR002155">
    <property type="entry name" value="Thiolase"/>
</dbReference>
<dbReference type="RefSeq" id="WP_012610974.1">
    <property type="nucleotide sequence ID" value="NC_011768.1"/>
</dbReference>
<feature type="domain" description="Thiolase N-terminal" evidence="1">
    <location>
        <begin position="4"/>
        <end position="122"/>
    </location>
</feature>
<dbReference type="InterPro" id="IPR055140">
    <property type="entry name" value="Thiolase_C_2"/>
</dbReference>
<dbReference type="EMBL" id="CP001322">
    <property type="protein sequence ID" value="ACL03541.1"/>
    <property type="molecule type" value="Genomic_DNA"/>
</dbReference>
<dbReference type="Pfam" id="PF00108">
    <property type="entry name" value="Thiolase_N"/>
    <property type="match status" value="1"/>
</dbReference>
<protein>
    <submittedName>
        <fullName evidence="3">Propanoyl-CoA C-acyltransferase</fullName>
        <ecNumber evidence="3">2.3.1.176</ecNumber>
    </submittedName>
</protein>
<evidence type="ECO:0000313" key="4">
    <source>
        <dbReference type="Proteomes" id="UP000000739"/>
    </source>
</evidence>
<dbReference type="eggNOG" id="COG0183">
    <property type="taxonomic scope" value="Bacteria"/>
</dbReference>
<sequence>MENVYIIGLGMIRFQKYPDRTVRDMAQEATNLALADAGITKEDLTAAYFSNTFWGMYTNQHSIRGQCILRSMGIGCIPVTNVENACAGASTALNLAVMGVKSGAHDVALALGSEKITHENKGFALGAYASCMDLERIEDSIKLFEEMGKRLSSGQADQDGAPGEGRSIFMDAYAMGCRWHMQTFGSTQEQLALICSKNHFHGSLNPLAQYQSVMTPEEVLADKKVAYPLTRAMCAPVGDGAAAAIVCSESYLKKLKDPRPVKILASILGTGRDRDLDGEDIGERLVKIAYDKAGVGPRDISLAELHDATTYGELHQTEAMGFCPMGEGGPWAETGATRLGGKQPVNTSGGLECRGHPIGASGLAQIYELGIQLRGEAGQRQVEGARLGLAENGGGNIGVEEAAMCIHILEKAN</sequence>
<evidence type="ECO:0000313" key="3">
    <source>
        <dbReference type="EMBL" id="ACL03541.1"/>
    </source>
</evidence>
<dbReference type="Gene3D" id="3.40.47.10">
    <property type="match status" value="1"/>
</dbReference>
<proteinExistence type="predicted"/>
<keyword evidence="4" id="KW-1185">Reference proteome</keyword>
<keyword evidence="3" id="KW-0808">Transferase</keyword>
<accession>B8FFY6</accession>
<dbReference type="Pfam" id="PF22691">
    <property type="entry name" value="Thiolase_C_1"/>
    <property type="match status" value="1"/>
</dbReference>
<dbReference type="InterPro" id="IPR016039">
    <property type="entry name" value="Thiolase-like"/>
</dbReference>
<dbReference type="InterPro" id="IPR020616">
    <property type="entry name" value="Thiolase_N"/>
</dbReference>
<dbReference type="GO" id="GO:0003988">
    <property type="term" value="F:acetyl-CoA C-acyltransferase activity"/>
    <property type="evidence" value="ECO:0007669"/>
    <property type="project" value="UniProtKB-ARBA"/>
</dbReference>
<dbReference type="PIRSF" id="PIRSF000429">
    <property type="entry name" value="Ac-CoA_Ac_transf"/>
    <property type="match status" value="1"/>
</dbReference>
<evidence type="ECO:0000259" key="2">
    <source>
        <dbReference type="Pfam" id="PF22691"/>
    </source>
</evidence>
<name>B8FFY6_DESAL</name>
<evidence type="ECO:0000259" key="1">
    <source>
        <dbReference type="Pfam" id="PF00108"/>
    </source>
</evidence>
<keyword evidence="3" id="KW-0012">Acyltransferase</keyword>
<dbReference type="SUPFAM" id="SSF53901">
    <property type="entry name" value="Thiolase-like"/>
    <property type="match status" value="1"/>
</dbReference>
<gene>
    <name evidence="3" type="ordered locus">Dalk_1844</name>
</gene>
<dbReference type="PANTHER" id="PTHR42870:SF1">
    <property type="entry name" value="NON-SPECIFIC LIPID-TRANSFER PROTEIN-LIKE 2"/>
    <property type="match status" value="1"/>
</dbReference>
<dbReference type="KEGG" id="dal:Dalk_1844"/>
<dbReference type="AlphaFoldDB" id="B8FFY6"/>
<dbReference type="PANTHER" id="PTHR42870">
    <property type="entry name" value="ACETYL-COA C-ACETYLTRANSFERASE"/>
    <property type="match status" value="1"/>
</dbReference>